<dbReference type="EMBL" id="CAJPWZ010002892">
    <property type="protein sequence ID" value="CAG2247190.1"/>
    <property type="molecule type" value="Genomic_DNA"/>
</dbReference>
<name>A0A8S3ULF9_MYTED</name>
<evidence type="ECO:0000313" key="1">
    <source>
        <dbReference type="EMBL" id="CAG2247190.1"/>
    </source>
</evidence>
<sequence>MVDRHMVDGKIVDGKMVDGENGGQRNGRREWIEWVAYDIHSGLDSVFWRLYDSMTADHDDPHGHEDVIAQGHAKNLTHCEDKYSQYPRGANCYCTPFHGCFHRHFQIKPEIKKHGGLREHKSYGTHEYDYFIMISVTSIANLTTVLTRKISIDISPPHSGVVHDGLQGNPEIDYQQGMDLNAYWDQFFDRESGVFFYQYIVNTSCADQTDFVPGGSNIIETYNTFGSHTVNGDGTYYFTVVAYNRALDPSEPVCSDGVTIDSSVPGVKEVVVTDSIITGGLVKDQDTLKIEWVAYDIHSGLDSVFWRLYDSMTADHDDPHGHEDVIAQGHAKETPEIDYQQGMDLNAYWDQFFDREWGIFYQYIVNTSCADQTDFVPGGSNIIETYNTFGSHTVNGDGTYYFTVVAYNRALDPSEPVCSDGVTIDSSVPGLRK</sequence>
<reference evidence="1" key="1">
    <citation type="submission" date="2021-03" db="EMBL/GenBank/DDBJ databases">
        <authorList>
            <person name="Bekaert M."/>
        </authorList>
    </citation>
    <scope>NUCLEOTIDE SEQUENCE</scope>
</reference>
<dbReference type="PANTHER" id="PTHR16897:SF2">
    <property type="entry name" value="OS03G0226600 PROTEIN"/>
    <property type="match status" value="1"/>
</dbReference>
<evidence type="ECO:0000313" key="2">
    <source>
        <dbReference type="Proteomes" id="UP000683360"/>
    </source>
</evidence>
<proteinExistence type="predicted"/>
<accession>A0A8S3ULF9</accession>
<dbReference type="Proteomes" id="UP000683360">
    <property type="component" value="Unassembled WGS sequence"/>
</dbReference>
<gene>
    <name evidence="1" type="ORF">MEDL_59139</name>
</gene>
<keyword evidence="2" id="KW-1185">Reference proteome</keyword>
<dbReference type="OrthoDB" id="6141295at2759"/>
<organism evidence="1 2">
    <name type="scientific">Mytilus edulis</name>
    <name type="common">Blue mussel</name>
    <dbReference type="NCBI Taxonomy" id="6550"/>
    <lineage>
        <taxon>Eukaryota</taxon>
        <taxon>Metazoa</taxon>
        <taxon>Spiralia</taxon>
        <taxon>Lophotrochozoa</taxon>
        <taxon>Mollusca</taxon>
        <taxon>Bivalvia</taxon>
        <taxon>Autobranchia</taxon>
        <taxon>Pteriomorphia</taxon>
        <taxon>Mytilida</taxon>
        <taxon>Mytiloidea</taxon>
        <taxon>Mytilidae</taxon>
        <taxon>Mytilinae</taxon>
        <taxon>Mytilus</taxon>
    </lineage>
</organism>
<dbReference type="AlphaFoldDB" id="A0A8S3ULF9"/>
<dbReference type="PANTHER" id="PTHR16897">
    <property type="entry name" value="OS10G0105400 PROTEIN"/>
    <property type="match status" value="1"/>
</dbReference>
<comment type="caution">
    <text evidence="1">The sequence shown here is derived from an EMBL/GenBank/DDBJ whole genome shotgun (WGS) entry which is preliminary data.</text>
</comment>
<protein>
    <submittedName>
        <fullName evidence="1">Uncharacterized protein</fullName>
    </submittedName>
</protein>